<evidence type="ECO:0000256" key="1">
    <source>
        <dbReference type="SAM" id="SignalP"/>
    </source>
</evidence>
<name>A0A1Y2ED44_9PEZI</name>
<dbReference type="InParanoid" id="A0A1Y2ED44"/>
<proteinExistence type="predicted"/>
<gene>
    <name evidence="2" type="ORF">BCR38DRAFT_419234</name>
</gene>
<keyword evidence="1" id="KW-0732">Signal</keyword>
<keyword evidence="3" id="KW-1185">Reference proteome</keyword>
<dbReference type="GeneID" id="63775508"/>
<evidence type="ECO:0000313" key="2">
    <source>
        <dbReference type="EMBL" id="ORY69480.1"/>
    </source>
</evidence>
<dbReference type="RefSeq" id="XP_040719430.1">
    <property type="nucleotide sequence ID" value="XM_040859296.1"/>
</dbReference>
<feature type="signal peptide" evidence="1">
    <location>
        <begin position="1"/>
        <end position="27"/>
    </location>
</feature>
<dbReference type="AlphaFoldDB" id="A0A1Y2ED44"/>
<evidence type="ECO:0008006" key="4">
    <source>
        <dbReference type="Google" id="ProtNLM"/>
    </source>
</evidence>
<dbReference type="EMBL" id="MCFJ01000002">
    <property type="protein sequence ID" value="ORY69480.1"/>
    <property type="molecule type" value="Genomic_DNA"/>
</dbReference>
<dbReference type="Proteomes" id="UP000193689">
    <property type="component" value="Unassembled WGS sequence"/>
</dbReference>
<sequence>MPRHITRKISPVFSVLFPFFVCCHVESSPCLEALKCRQDIHDRQSPHPYSFRQRSSREEDIRRHLSRATYASHDLVAMPNQTLPDVGSLN</sequence>
<comment type="caution">
    <text evidence="2">The sequence shown here is derived from an EMBL/GenBank/DDBJ whole genome shotgun (WGS) entry which is preliminary data.</text>
</comment>
<organism evidence="2 3">
    <name type="scientific">Pseudomassariella vexata</name>
    <dbReference type="NCBI Taxonomy" id="1141098"/>
    <lineage>
        <taxon>Eukaryota</taxon>
        <taxon>Fungi</taxon>
        <taxon>Dikarya</taxon>
        <taxon>Ascomycota</taxon>
        <taxon>Pezizomycotina</taxon>
        <taxon>Sordariomycetes</taxon>
        <taxon>Xylariomycetidae</taxon>
        <taxon>Amphisphaeriales</taxon>
        <taxon>Pseudomassariaceae</taxon>
        <taxon>Pseudomassariella</taxon>
    </lineage>
</organism>
<evidence type="ECO:0000313" key="3">
    <source>
        <dbReference type="Proteomes" id="UP000193689"/>
    </source>
</evidence>
<accession>A0A1Y2ED44</accession>
<protein>
    <recommendedName>
        <fullName evidence="4">Secreted protein</fullName>
    </recommendedName>
</protein>
<feature type="chain" id="PRO_5011003307" description="Secreted protein" evidence="1">
    <location>
        <begin position="28"/>
        <end position="90"/>
    </location>
</feature>
<reference evidence="2 3" key="1">
    <citation type="submission" date="2016-07" db="EMBL/GenBank/DDBJ databases">
        <title>Pervasive Adenine N6-methylation of Active Genes in Fungi.</title>
        <authorList>
            <consortium name="DOE Joint Genome Institute"/>
            <person name="Mondo S.J."/>
            <person name="Dannebaum R.O."/>
            <person name="Kuo R.C."/>
            <person name="Labutti K."/>
            <person name="Haridas S."/>
            <person name="Kuo A."/>
            <person name="Salamov A."/>
            <person name="Ahrendt S.R."/>
            <person name="Lipzen A."/>
            <person name="Sullivan W."/>
            <person name="Andreopoulos W.B."/>
            <person name="Clum A."/>
            <person name="Lindquist E."/>
            <person name="Daum C."/>
            <person name="Ramamoorthy G.K."/>
            <person name="Gryganskyi A."/>
            <person name="Culley D."/>
            <person name="Magnuson J.K."/>
            <person name="James T.Y."/>
            <person name="O'Malley M.A."/>
            <person name="Stajich J.E."/>
            <person name="Spatafora J.W."/>
            <person name="Visel A."/>
            <person name="Grigoriev I.V."/>
        </authorList>
    </citation>
    <scope>NUCLEOTIDE SEQUENCE [LARGE SCALE GENOMIC DNA]</scope>
    <source>
        <strain evidence="2 3">CBS 129021</strain>
    </source>
</reference>